<keyword evidence="7" id="KW-1185">Reference proteome</keyword>
<sequence>MVIFWRLAIATLLSLPVADALSSRTSGIAALANRLFPDNGDAFIFKLTAKHDDWSRWNPPVNDNYTVKANKEGRILVEGTTLNALARGLRHYANDVLQIDQFWFADTYKQAPKDLPAPLESLTGASVVPWRYNLNTVTFSYTFAWYQWEDWEKLLDWAALRGVNLQLAWVGYEKIFLDSFKELGLQEEDILPFFSGPAFQSWNRFGNIQGSWGGEGDLPLKFIDKQFDLQKKIVARMVELGITPVLPAFPGFVPSAIKKVRPDAKLTVSPNWFAPAPDKYTRDLFLDPLDDTYTELQKLFISKQIKAFGNVTNIYTLDQFNELAPEKGDEDYLSGISRNTYACLTAANPAAVWLLQGWLFYSSRDFWTQPRIDAYLGGVTDNQGMLILDLYSEANPQWQRTSSYSGKRWIWCQLHNFGGNMALEGRVQTITSGPIDALSQSQSLVGFGLTPEAYEGNEIVYDILLDQAWSSSPISTQDYFRNWATKRYAFSSSIPAEVYQAWEILRTYVYSNTRTDIPQVPVATYQLRPALSGIVNRTGHFPHPTAVHYDPMVLQKAWQLMYRAALRQSALWNIPTFQLDFIDISRQMLSNAFDFKYNDLIKAYQCSISGSKELRSNPSSCDVGTAGRKLLDLLDVLDSTLLTNKHFTLGDWMDAARAWGSAVGNEDLFAFNARSQVTVWQVDATNLNDYAAKAWGDLVGSYYKGRWSIFVDTLQGAGQSGGLDQGALTQKLKTFEANWQAGGFNGTSPATRLDLKSMLQRLQKKQPDVFPEVS</sequence>
<evidence type="ECO:0000313" key="7">
    <source>
        <dbReference type="Proteomes" id="UP001251528"/>
    </source>
</evidence>
<feature type="chain" id="PRO_5042574871" description="Alpha-N-acetylglucosaminidase" evidence="2">
    <location>
        <begin position="21"/>
        <end position="774"/>
    </location>
</feature>
<dbReference type="InterPro" id="IPR024732">
    <property type="entry name" value="NAGLU_C"/>
</dbReference>
<dbReference type="InterPro" id="IPR029018">
    <property type="entry name" value="Hex-like_dom2"/>
</dbReference>
<evidence type="ECO:0000259" key="5">
    <source>
        <dbReference type="Pfam" id="PF12972"/>
    </source>
</evidence>
<name>A0AAJ0FW45_9HYPO</name>
<feature type="signal peptide" evidence="2">
    <location>
        <begin position="1"/>
        <end position="20"/>
    </location>
</feature>
<dbReference type="Gene3D" id="3.30.379.10">
    <property type="entry name" value="Chitobiase/beta-hexosaminidase domain 2-like"/>
    <property type="match status" value="1"/>
</dbReference>
<dbReference type="InterPro" id="IPR024733">
    <property type="entry name" value="NAGLU_tim-barrel"/>
</dbReference>
<accession>A0AAJ0FW45</accession>
<evidence type="ECO:0008006" key="8">
    <source>
        <dbReference type="Google" id="ProtNLM"/>
    </source>
</evidence>
<evidence type="ECO:0000259" key="3">
    <source>
        <dbReference type="Pfam" id="PF05089"/>
    </source>
</evidence>
<dbReference type="Pfam" id="PF12972">
    <property type="entry name" value="NAGLU_C"/>
    <property type="match status" value="1"/>
</dbReference>
<dbReference type="AlphaFoldDB" id="A0AAJ0FW45"/>
<dbReference type="GO" id="GO:0016787">
    <property type="term" value="F:hydrolase activity"/>
    <property type="evidence" value="ECO:0007669"/>
    <property type="project" value="UniProtKB-KW"/>
</dbReference>
<dbReference type="Proteomes" id="UP001251528">
    <property type="component" value="Unassembled WGS sequence"/>
</dbReference>
<evidence type="ECO:0000256" key="2">
    <source>
        <dbReference type="SAM" id="SignalP"/>
    </source>
</evidence>
<feature type="domain" description="Alpha-N-acetylglucosaminidase tim-barrel" evidence="3">
    <location>
        <begin position="131"/>
        <end position="470"/>
    </location>
</feature>
<dbReference type="InterPro" id="IPR024240">
    <property type="entry name" value="NAGLU_N"/>
</dbReference>
<feature type="domain" description="Alpha-N-acetylglucosaminidase N-terminal" evidence="4">
    <location>
        <begin position="27"/>
        <end position="117"/>
    </location>
</feature>
<dbReference type="PANTHER" id="PTHR12872">
    <property type="entry name" value="ALPHA-N-ACETYLGLUCOSAMINIDASE"/>
    <property type="match status" value="1"/>
</dbReference>
<protein>
    <recommendedName>
        <fullName evidence="8">Alpha-N-acetylglucosaminidase</fullName>
    </recommendedName>
</protein>
<feature type="domain" description="Alpha-N-acetylglucosaminidase C-terminal" evidence="5">
    <location>
        <begin position="479"/>
        <end position="745"/>
    </location>
</feature>
<comment type="caution">
    <text evidence="6">The sequence shown here is derived from an EMBL/GenBank/DDBJ whole genome shotgun (WGS) entry which is preliminary data.</text>
</comment>
<dbReference type="Gene3D" id="1.20.120.670">
    <property type="entry name" value="N-acetyl-b-d-glucoasminidase"/>
    <property type="match status" value="1"/>
</dbReference>
<keyword evidence="1" id="KW-0378">Hydrolase</keyword>
<evidence type="ECO:0000256" key="1">
    <source>
        <dbReference type="ARBA" id="ARBA00022801"/>
    </source>
</evidence>
<reference evidence="6" key="1">
    <citation type="submission" date="2023-06" db="EMBL/GenBank/DDBJ databases">
        <title>Conoideocrella luteorostrata (Hypocreales: Clavicipitaceae), a potential biocontrol fungus for elongate hemlock scale in United States Christmas tree production areas.</title>
        <authorList>
            <person name="Barrett H."/>
            <person name="Lovett B."/>
            <person name="Macias A.M."/>
            <person name="Stajich J.E."/>
            <person name="Kasson M.T."/>
        </authorList>
    </citation>
    <scope>NUCLEOTIDE SEQUENCE</scope>
    <source>
        <strain evidence="6">ARSEF 14590</strain>
    </source>
</reference>
<evidence type="ECO:0000259" key="4">
    <source>
        <dbReference type="Pfam" id="PF12971"/>
    </source>
</evidence>
<dbReference type="Pfam" id="PF12971">
    <property type="entry name" value="NAGLU_N"/>
    <property type="match status" value="1"/>
</dbReference>
<proteinExistence type="predicted"/>
<organism evidence="6 7">
    <name type="scientific">Conoideocrella luteorostrata</name>
    <dbReference type="NCBI Taxonomy" id="1105319"/>
    <lineage>
        <taxon>Eukaryota</taxon>
        <taxon>Fungi</taxon>
        <taxon>Dikarya</taxon>
        <taxon>Ascomycota</taxon>
        <taxon>Pezizomycotina</taxon>
        <taxon>Sordariomycetes</taxon>
        <taxon>Hypocreomycetidae</taxon>
        <taxon>Hypocreales</taxon>
        <taxon>Clavicipitaceae</taxon>
        <taxon>Conoideocrella</taxon>
    </lineage>
</organism>
<dbReference type="PANTHER" id="PTHR12872:SF1">
    <property type="entry name" value="ALPHA-N-ACETYLGLUCOSAMINIDASE"/>
    <property type="match status" value="1"/>
</dbReference>
<dbReference type="Gene3D" id="3.20.20.80">
    <property type="entry name" value="Glycosidases"/>
    <property type="match status" value="1"/>
</dbReference>
<dbReference type="InterPro" id="IPR007781">
    <property type="entry name" value="NAGLU"/>
</dbReference>
<dbReference type="EMBL" id="JASWJB010000035">
    <property type="protein sequence ID" value="KAK2608597.1"/>
    <property type="molecule type" value="Genomic_DNA"/>
</dbReference>
<evidence type="ECO:0000313" key="6">
    <source>
        <dbReference type="EMBL" id="KAK2608597.1"/>
    </source>
</evidence>
<dbReference type="Pfam" id="PF05089">
    <property type="entry name" value="NAGLU"/>
    <property type="match status" value="1"/>
</dbReference>
<gene>
    <name evidence="6" type="ORF">QQS21_002823</name>
</gene>
<keyword evidence="2" id="KW-0732">Signal</keyword>